<evidence type="ECO:0000256" key="1">
    <source>
        <dbReference type="SAM" id="MobiDB-lite"/>
    </source>
</evidence>
<gene>
    <name evidence="2" type="ORF">KIPB_013482</name>
</gene>
<comment type="caution">
    <text evidence="2">The sequence shown here is derived from an EMBL/GenBank/DDBJ whole genome shotgun (WGS) entry which is preliminary data.</text>
</comment>
<dbReference type="Proteomes" id="UP000265618">
    <property type="component" value="Unassembled WGS sequence"/>
</dbReference>
<evidence type="ECO:0000313" key="2">
    <source>
        <dbReference type="EMBL" id="GIQ90622.1"/>
    </source>
</evidence>
<name>A0A9K3D9D5_9EUKA</name>
<proteinExistence type="predicted"/>
<sequence length="119" mass="12647">MSDNQSPPSSPGPADAPAAKRRPQVGKVGAVAAALIASASTGKGGSILSQRPDLEARVDDSKDAEKIKRAERAIRRELLESGHEPTLDAWDATEEAQLLAMATTGVWVYLYGYSVERTL</sequence>
<feature type="region of interest" description="Disordered" evidence="1">
    <location>
        <begin position="42"/>
        <end position="64"/>
    </location>
</feature>
<keyword evidence="3" id="KW-1185">Reference proteome</keyword>
<feature type="compositionally biased region" description="Basic and acidic residues" evidence="1">
    <location>
        <begin position="52"/>
        <end position="64"/>
    </location>
</feature>
<organism evidence="2 3">
    <name type="scientific">Kipferlia bialata</name>
    <dbReference type="NCBI Taxonomy" id="797122"/>
    <lineage>
        <taxon>Eukaryota</taxon>
        <taxon>Metamonada</taxon>
        <taxon>Carpediemonas-like organisms</taxon>
        <taxon>Kipferlia</taxon>
    </lineage>
</organism>
<dbReference type="EMBL" id="BDIP01006426">
    <property type="protein sequence ID" value="GIQ90622.1"/>
    <property type="molecule type" value="Genomic_DNA"/>
</dbReference>
<dbReference type="AlphaFoldDB" id="A0A9K3D9D5"/>
<accession>A0A9K3D9D5</accession>
<feature type="region of interest" description="Disordered" evidence="1">
    <location>
        <begin position="1"/>
        <end position="25"/>
    </location>
</feature>
<protein>
    <submittedName>
        <fullName evidence="2">Uncharacterized protein</fullName>
    </submittedName>
</protein>
<evidence type="ECO:0000313" key="3">
    <source>
        <dbReference type="Proteomes" id="UP000265618"/>
    </source>
</evidence>
<reference evidence="2 3" key="1">
    <citation type="journal article" date="2018" name="PLoS ONE">
        <title>The draft genome of Kipferlia bialata reveals reductive genome evolution in fornicate parasites.</title>
        <authorList>
            <person name="Tanifuji G."/>
            <person name="Takabayashi S."/>
            <person name="Kume K."/>
            <person name="Takagi M."/>
            <person name="Nakayama T."/>
            <person name="Kamikawa R."/>
            <person name="Inagaki Y."/>
            <person name="Hashimoto T."/>
        </authorList>
    </citation>
    <scope>NUCLEOTIDE SEQUENCE [LARGE SCALE GENOMIC DNA]</scope>
    <source>
        <strain evidence="2">NY0173</strain>
    </source>
</reference>